<dbReference type="GO" id="GO:0005886">
    <property type="term" value="C:plasma membrane"/>
    <property type="evidence" value="ECO:0007669"/>
    <property type="project" value="UniProtKB-SubCell"/>
</dbReference>
<keyword evidence="6 8" id="KW-1133">Transmembrane helix</keyword>
<dbReference type="PANTHER" id="PTHR47019:SF1">
    <property type="entry name" value="LIPID II FLIPPASE MURJ"/>
    <property type="match status" value="1"/>
</dbReference>
<evidence type="ECO:0000313" key="9">
    <source>
        <dbReference type="EMBL" id="KPV52484.1"/>
    </source>
</evidence>
<feature type="non-terminal residue" evidence="9">
    <location>
        <position position="210"/>
    </location>
</feature>
<evidence type="ECO:0000256" key="8">
    <source>
        <dbReference type="SAM" id="Phobius"/>
    </source>
</evidence>
<dbReference type="Pfam" id="PF03023">
    <property type="entry name" value="MurJ"/>
    <property type="match status" value="1"/>
</dbReference>
<evidence type="ECO:0000256" key="4">
    <source>
        <dbReference type="ARBA" id="ARBA00022960"/>
    </source>
</evidence>
<feature type="transmembrane region" description="Helical" evidence="8">
    <location>
        <begin position="138"/>
        <end position="160"/>
    </location>
</feature>
<dbReference type="PRINTS" id="PR01806">
    <property type="entry name" value="VIRFACTRMVIN"/>
</dbReference>
<evidence type="ECO:0000256" key="7">
    <source>
        <dbReference type="ARBA" id="ARBA00023136"/>
    </source>
</evidence>
<accession>A0A0P9F7F9</accession>
<evidence type="ECO:0000256" key="3">
    <source>
        <dbReference type="ARBA" id="ARBA00022692"/>
    </source>
</evidence>
<keyword evidence="2" id="KW-1003">Cell membrane</keyword>
<organism evidence="9 10">
    <name type="scientific">Kouleothrix aurantiaca</name>
    <dbReference type="NCBI Taxonomy" id="186479"/>
    <lineage>
        <taxon>Bacteria</taxon>
        <taxon>Bacillati</taxon>
        <taxon>Chloroflexota</taxon>
        <taxon>Chloroflexia</taxon>
        <taxon>Chloroflexales</taxon>
        <taxon>Roseiflexineae</taxon>
        <taxon>Roseiflexaceae</taxon>
        <taxon>Kouleothrix</taxon>
    </lineage>
</organism>
<protein>
    <recommendedName>
        <fullName evidence="11">Virulence factor MviN</fullName>
    </recommendedName>
</protein>
<dbReference type="GO" id="GO:0034204">
    <property type="term" value="P:lipid translocation"/>
    <property type="evidence" value="ECO:0007669"/>
    <property type="project" value="TreeGrafter"/>
</dbReference>
<evidence type="ECO:0008006" key="11">
    <source>
        <dbReference type="Google" id="ProtNLM"/>
    </source>
</evidence>
<dbReference type="AlphaFoldDB" id="A0A0P9F7F9"/>
<dbReference type="InterPro" id="IPR004268">
    <property type="entry name" value="MurJ"/>
</dbReference>
<keyword evidence="7 8" id="KW-0472">Membrane</keyword>
<comment type="subcellular location">
    <subcellularLocation>
        <location evidence="1">Cell membrane</location>
        <topology evidence="1">Multi-pass membrane protein</topology>
    </subcellularLocation>
</comment>
<evidence type="ECO:0000256" key="6">
    <source>
        <dbReference type="ARBA" id="ARBA00022989"/>
    </source>
</evidence>
<dbReference type="InterPro" id="IPR051050">
    <property type="entry name" value="Lipid_II_flippase_MurJ/MviN"/>
</dbReference>
<keyword evidence="10" id="KW-1185">Reference proteome</keyword>
<evidence type="ECO:0000256" key="2">
    <source>
        <dbReference type="ARBA" id="ARBA00022475"/>
    </source>
</evidence>
<dbReference type="GO" id="GO:0015648">
    <property type="term" value="F:lipid-linked peptidoglycan transporter activity"/>
    <property type="evidence" value="ECO:0007669"/>
    <property type="project" value="TreeGrafter"/>
</dbReference>
<name>A0A0P9F7F9_9CHLR</name>
<gene>
    <name evidence="9" type="ORF">SE17_15245</name>
</gene>
<evidence type="ECO:0000256" key="5">
    <source>
        <dbReference type="ARBA" id="ARBA00022984"/>
    </source>
</evidence>
<evidence type="ECO:0000256" key="1">
    <source>
        <dbReference type="ARBA" id="ARBA00004651"/>
    </source>
</evidence>
<reference evidence="9 10" key="1">
    <citation type="submission" date="2015-09" db="EMBL/GenBank/DDBJ databases">
        <title>Draft genome sequence of Kouleothrix aurantiaca JCM 19913.</title>
        <authorList>
            <person name="Hemp J."/>
        </authorList>
    </citation>
    <scope>NUCLEOTIDE SEQUENCE [LARGE SCALE GENOMIC DNA]</scope>
    <source>
        <strain evidence="9 10">COM-B</strain>
    </source>
</reference>
<dbReference type="PANTHER" id="PTHR47019">
    <property type="entry name" value="LIPID II FLIPPASE MURJ"/>
    <property type="match status" value="1"/>
</dbReference>
<evidence type="ECO:0000313" key="10">
    <source>
        <dbReference type="Proteomes" id="UP000050509"/>
    </source>
</evidence>
<sequence length="210" mass="21946">MAAPPVSPAPPRARLGPLINTLIVAAGYLLSRVLGLIRDIIISAQFGTLPEYGAYRATFNVLDLIYIVVAGGALGSAFIPVFSGMLEEHREDDAWQLASGLLNLALIGLVLACVLIGVLAEPIVTYTIGVGFQPDQRALTVLLLRLMLVQPVLLGLGGLAKATLESFDRFSLPAIGANLYNIGIIGGALLAPWLGIYGLVCGVIAGAVLF</sequence>
<keyword evidence="4" id="KW-0133">Cell shape</keyword>
<proteinExistence type="predicted"/>
<dbReference type="EMBL" id="LJCR01000530">
    <property type="protein sequence ID" value="KPV52484.1"/>
    <property type="molecule type" value="Genomic_DNA"/>
</dbReference>
<feature type="transmembrane region" description="Helical" evidence="8">
    <location>
        <begin position="18"/>
        <end position="37"/>
    </location>
</feature>
<keyword evidence="3 8" id="KW-0812">Transmembrane</keyword>
<dbReference type="GO" id="GO:0008360">
    <property type="term" value="P:regulation of cell shape"/>
    <property type="evidence" value="ECO:0007669"/>
    <property type="project" value="UniProtKB-KW"/>
</dbReference>
<dbReference type="Proteomes" id="UP000050509">
    <property type="component" value="Unassembled WGS sequence"/>
</dbReference>
<keyword evidence="5" id="KW-0573">Peptidoglycan synthesis</keyword>
<feature type="transmembrane region" description="Helical" evidence="8">
    <location>
        <begin position="180"/>
        <end position="209"/>
    </location>
</feature>
<comment type="caution">
    <text evidence="9">The sequence shown here is derived from an EMBL/GenBank/DDBJ whole genome shotgun (WGS) entry which is preliminary data.</text>
</comment>
<dbReference type="GO" id="GO:0009252">
    <property type="term" value="P:peptidoglycan biosynthetic process"/>
    <property type="evidence" value="ECO:0007669"/>
    <property type="project" value="UniProtKB-KW"/>
</dbReference>
<feature type="transmembrane region" description="Helical" evidence="8">
    <location>
        <begin position="58"/>
        <end position="82"/>
    </location>
</feature>
<feature type="transmembrane region" description="Helical" evidence="8">
    <location>
        <begin position="102"/>
        <end position="126"/>
    </location>
</feature>